<accession>A0A1E3A5T4</accession>
<evidence type="ECO:0000313" key="10">
    <source>
        <dbReference type="Proteomes" id="UP000094271"/>
    </source>
</evidence>
<dbReference type="Proteomes" id="UP000094067">
    <property type="component" value="Unassembled WGS sequence"/>
</dbReference>
<evidence type="ECO:0000313" key="11">
    <source>
        <dbReference type="Proteomes" id="UP000094869"/>
    </source>
</evidence>
<comment type="catalytic activity">
    <reaction evidence="5">
        <text>O-phospho-L-tyrosyl-[protein] + H2O = L-tyrosyl-[protein] + phosphate</text>
        <dbReference type="Rhea" id="RHEA:10684"/>
        <dbReference type="Rhea" id="RHEA-COMP:10136"/>
        <dbReference type="Rhea" id="RHEA-COMP:20101"/>
        <dbReference type="ChEBI" id="CHEBI:15377"/>
        <dbReference type="ChEBI" id="CHEBI:43474"/>
        <dbReference type="ChEBI" id="CHEBI:46858"/>
        <dbReference type="ChEBI" id="CHEBI:61978"/>
        <dbReference type="EC" id="3.1.3.48"/>
    </reaction>
</comment>
<reference evidence="6 9" key="1">
    <citation type="submission" date="2016-07" db="EMBL/GenBank/DDBJ databases">
        <title>Characterization of isolates of Eisenbergiella tayi derived from blood cultures, using whole genome sequencing.</title>
        <authorList>
            <person name="Burdz T."/>
            <person name="Wiebe D."/>
            <person name="Huynh C."/>
            <person name="Bernard K."/>
        </authorList>
    </citation>
    <scope>NUCLEOTIDE SEQUENCE [LARGE SCALE GENOMIC DNA]</scope>
    <source>
        <strain evidence="6 9">NML 110608</strain>
    </source>
</reference>
<reference evidence="8 11" key="2">
    <citation type="submission" date="2016-08" db="EMBL/GenBank/DDBJ databases">
        <title>Characterization of Isolates of Eisenbergiella tayi Derived from Blood Cultures, Using Whole Genome Sequencing.</title>
        <authorList>
            <person name="Bernier A.-M."/>
            <person name="Burdz T."/>
            <person name="Wiebe D."/>
            <person name="Bernard K."/>
        </authorList>
    </citation>
    <scope>NUCLEOTIDE SEQUENCE [LARGE SCALE GENOMIC DNA]</scope>
    <source>
        <strain evidence="8 11">NML120146</strain>
    </source>
</reference>
<evidence type="ECO:0000256" key="2">
    <source>
        <dbReference type="ARBA" id="ARBA00013064"/>
    </source>
</evidence>
<dbReference type="PATRIC" id="fig|1432052.4.peg.5468"/>
<organism evidence="6 9">
    <name type="scientific">Eisenbergiella tayi</name>
    <dbReference type="NCBI Taxonomy" id="1432052"/>
    <lineage>
        <taxon>Bacteria</taxon>
        <taxon>Bacillati</taxon>
        <taxon>Bacillota</taxon>
        <taxon>Clostridia</taxon>
        <taxon>Lachnospirales</taxon>
        <taxon>Lachnospiraceae</taxon>
        <taxon>Eisenbergiella</taxon>
    </lineage>
</organism>
<dbReference type="OrthoDB" id="9788539at2"/>
<protein>
    <recommendedName>
        <fullName evidence="2">protein-tyrosine-phosphatase</fullName>
        <ecNumber evidence="2">3.1.3.48</ecNumber>
    </recommendedName>
</protein>
<dbReference type="Gene3D" id="3.20.20.140">
    <property type="entry name" value="Metal-dependent hydrolases"/>
    <property type="match status" value="1"/>
</dbReference>
<evidence type="ECO:0000313" key="6">
    <source>
        <dbReference type="EMBL" id="ODM04123.1"/>
    </source>
</evidence>
<sequence>MNGLIDIHSHTLPLVDDGAETVEMALLMLRTAAEEEIEKIILTPHQKADRRCVTPEGILRRMEELQELAGKENIPVRLYPGNEIFYRHGLAELLEQGKIRTLADSRYALIEFLPGEDYSYIRDALGRVASFGYWPILAHVERYTNVINRMDKAVGLKEDTGCYFQVNAASITGEYGFTTKKVTRKLLREELVEFIATDAHRNEGKRSPKMKACAEWVEKKMGREKAEKIFRRNPEAILADQMM</sequence>
<comment type="similarity">
    <text evidence="1">Belongs to the metallo-dependent hydrolases superfamily. CpsB/CapC family.</text>
</comment>
<evidence type="ECO:0000313" key="7">
    <source>
        <dbReference type="EMBL" id="ODR37563.1"/>
    </source>
</evidence>
<dbReference type="AlphaFoldDB" id="A0A1E3A5T4"/>
<dbReference type="InterPro" id="IPR016195">
    <property type="entry name" value="Pol/histidinol_Pase-like"/>
</dbReference>
<evidence type="ECO:0000256" key="3">
    <source>
        <dbReference type="ARBA" id="ARBA00022801"/>
    </source>
</evidence>
<dbReference type="PANTHER" id="PTHR39181:SF1">
    <property type="entry name" value="TYROSINE-PROTEIN PHOSPHATASE YWQE"/>
    <property type="match status" value="1"/>
</dbReference>
<dbReference type="SUPFAM" id="SSF89550">
    <property type="entry name" value="PHP domain-like"/>
    <property type="match status" value="1"/>
</dbReference>
<dbReference type="EMBL" id="MCGH01000003">
    <property type="protein sequence ID" value="ODM04123.1"/>
    <property type="molecule type" value="Genomic_DNA"/>
</dbReference>
<keyword evidence="11" id="KW-1185">Reference proteome</keyword>
<keyword evidence="3 6" id="KW-0378">Hydrolase</keyword>
<gene>
    <name evidence="6" type="primary">cpsB_5</name>
    <name evidence="7" type="ORF">BEI59_34900</name>
    <name evidence="6" type="ORF">BEI61_04927</name>
    <name evidence="8" type="ORF">BEI63_24280</name>
</gene>
<evidence type="ECO:0000256" key="4">
    <source>
        <dbReference type="ARBA" id="ARBA00022912"/>
    </source>
</evidence>
<evidence type="ECO:0000256" key="5">
    <source>
        <dbReference type="ARBA" id="ARBA00051722"/>
    </source>
</evidence>
<evidence type="ECO:0000313" key="9">
    <source>
        <dbReference type="Proteomes" id="UP000094067"/>
    </source>
</evidence>
<keyword evidence="4" id="KW-0904">Protein phosphatase</keyword>
<comment type="caution">
    <text evidence="6">The sequence shown here is derived from an EMBL/GenBank/DDBJ whole genome shotgun (WGS) entry which is preliminary data.</text>
</comment>
<dbReference type="Proteomes" id="UP000094271">
    <property type="component" value="Unassembled WGS sequence"/>
</dbReference>
<evidence type="ECO:0000313" key="8">
    <source>
        <dbReference type="EMBL" id="ODR49517.1"/>
    </source>
</evidence>
<dbReference type="EMBL" id="MEHD01000037">
    <property type="protein sequence ID" value="ODR49517.1"/>
    <property type="molecule type" value="Genomic_DNA"/>
</dbReference>
<dbReference type="RefSeq" id="WP_069154361.1">
    <property type="nucleotide sequence ID" value="NZ_DAWDRA010000030.1"/>
</dbReference>
<proteinExistence type="inferred from homology"/>
<dbReference type="InterPro" id="IPR016667">
    <property type="entry name" value="Caps_polysacc_synth_CpsB/CapC"/>
</dbReference>
<dbReference type="Pfam" id="PF19567">
    <property type="entry name" value="CpsB_CapC"/>
    <property type="match status" value="1"/>
</dbReference>
<dbReference type="GO" id="GO:0004725">
    <property type="term" value="F:protein tyrosine phosphatase activity"/>
    <property type="evidence" value="ECO:0007669"/>
    <property type="project" value="UniProtKB-EC"/>
</dbReference>
<dbReference type="PIRSF" id="PIRSF016557">
    <property type="entry name" value="Caps_synth_CpsB"/>
    <property type="match status" value="1"/>
</dbReference>
<reference evidence="7 10" key="3">
    <citation type="submission" date="2016-08" db="EMBL/GenBank/DDBJ databases">
        <authorList>
            <person name="Seilhamer J.J."/>
        </authorList>
    </citation>
    <scope>NUCLEOTIDE SEQUENCE [LARGE SCALE GENOMIC DNA]</scope>
    <source>
        <strain evidence="7 10">NML150140-1</strain>
    </source>
</reference>
<dbReference type="PANTHER" id="PTHR39181">
    <property type="entry name" value="TYROSINE-PROTEIN PHOSPHATASE YWQE"/>
    <property type="match status" value="1"/>
</dbReference>
<dbReference type="EMBL" id="MEHA01000049">
    <property type="protein sequence ID" value="ODR37563.1"/>
    <property type="molecule type" value="Genomic_DNA"/>
</dbReference>
<dbReference type="EC" id="3.1.3.48" evidence="2"/>
<dbReference type="GO" id="GO:0030145">
    <property type="term" value="F:manganese ion binding"/>
    <property type="evidence" value="ECO:0007669"/>
    <property type="project" value="InterPro"/>
</dbReference>
<evidence type="ECO:0000256" key="1">
    <source>
        <dbReference type="ARBA" id="ARBA00005750"/>
    </source>
</evidence>
<dbReference type="Proteomes" id="UP000094869">
    <property type="component" value="Unassembled WGS sequence"/>
</dbReference>
<name>A0A1E3A5T4_9FIRM</name>